<dbReference type="InterPro" id="IPR000045">
    <property type="entry name" value="Prepilin_IV_endopep_pep"/>
</dbReference>
<dbReference type="Proteomes" id="UP000001556">
    <property type="component" value="Chromosome"/>
</dbReference>
<dbReference type="MEROPS" id="A24.019"/>
<organism evidence="3 4">
    <name type="scientific">Desulforamulus reducens (strain ATCC BAA-1160 / DSM 100696 / MI-1)</name>
    <name type="common">Desulfotomaculum reducens</name>
    <dbReference type="NCBI Taxonomy" id="349161"/>
    <lineage>
        <taxon>Bacteria</taxon>
        <taxon>Bacillati</taxon>
        <taxon>Bacillota</taxon>
        <taxon>Clostridia</taxon>
        <taxon>Eubacteriales</taxon>
        <taxon>Peptococcaceae</taxon>
        <taxon>Desulforamulus</taxon>
    </lineage>
</organism>
<dbReference type="EMBL" id="CP000612">
    <property type="protein sequence ID" value="ABO49347.1"/>
    <property type="molecule type" value="Genomic_DNA"/>
</dbReference>
<accession>A4J2P4</accession>
<feature type="transmembrane region" description="Helical" evidence="1">
    <location>
        <begin position="23"/>
        <end position="40"/>
    </location>
</feature>
<sequence>MVSMIVIFSLALTAYIDIKKREIPHISVILLLCLGIYLHWQEPLFFLIGIFSMFIPLLLFSLVTGSLGEGDIKLFAVMGGIMGIMDCLLFFGIVNLTSIAGELLYRAYKGELRKIMVQQKELALSFINGTSKSFIEQVKPEDTVPLGAYFLPGYLIYYMGVIYGVF</sequence>
<name>A4J2P4_DESRM</name>
<dbReference type="HOGENOM" id="CLU_1600074_0_0_9"/>
<proteinExistence type="predicted"/>
<feature type="transmembrane region" description="Helical" evidence="1">
    <location>
        <begin position="146"/>
        <end position="165"/>
    </location>
</feature>
<reference evidence="3 4" key="1">
    <citation type="submission" date="2007-03" db="EMBL/GenBank/DDBJ databases">
        <title>Complete sequence of Desulfotomaculum reducens MI-1.</title>
        <authorList>
            <consortium name="US DOE Joint Genome Institute"/>
            <person name="Copeland A."/>
            <person name="Lucas S."/>
            <person name="Lapidus A."/>
            <person name="Barry K."/>
            <person name="Detter J.C."/>
            <person name="Glavina del Rio T."/>
            <person name="Hammon N."/>
            <person name="Israni S."/>
            <person name="Dalin E."/>
            <person name="Tice H."/>
            <person name="Pitluck S."/>
            <person name="Sims D."/>
            <person name="Brettin T."/>
            <person name="Bruce D."/>
            <person name="Han C."/>
            <person name="Tapia R."/>
            <person name="Schmutz J."/>
            <person name="Larimer F."/>
            <person name="Land M."/>
            <person name="Hauser L."/>
            <person name="Kyrpides N."/>
            <person name="Kim E."/>
            <person name="Tebo B.M."/>
            <person name="Richardson P."/>
        </authorList>
    </citation>
    <scope>NUCLEOTIDE SEQUENCE [LARGE SCALE GENOMIC DNA]</scope>
    <source>
        <strain evidence="3 4">MI-1</strain>
    </source>
</reference>
<keyword evidence="1" id="KW-0812">Transmembrane</keyword>
<keyword evidence="1" id="KW-1133">Transmembrane helix</keyword>
<dbReference type="Pfam" id="PF01478">
    <property type="entry name" value="Peptidase_A24"/>
    <property type="match status" value="1"/>
</dbReference>
<keyword evidence="1" id="KW-0472">Membrane</keyword>
<dbReference type="STRING" id="349161.Dred_0809"/>
<dbReference type="KEGG" id="drm:Dred_0809"/>
<feature type="transmembrane region" description="Helical" evidence="1">
    <location>
        <begin position="74"/>
        <end position="94"/>
    </location>
</feature>
<evidence type="ECO:0000313" key="3">
    <source>
        <dbReference type="EMBL" id="ABO49347.1"/>
    </source>
</evidence>
<protein>
    <submittedName>
        <fullName evidence="3">Peptidase A24A, prepilin type IV</fullName>
    </submittedName>
</protein>
<dbReference type="GO" id="GO:0016020">
    <property type="term" value="C:membrane"/>
    <property type="evidence" value="ECO:0007669"/>
    <property type="project" value="InterPro"/>
</dbReference>
<keyword evidence="4" id="KW-1185">Reference proteome</keyword>
<dbReference type="GO" id="GO:0004190">
    <property type="term" value="F:aspartic-type endopeptidase activity"/>
    <property type="evidence" value="ECO:0007669"/>
    <property type="project" value="InterPro"/>
</dbReference>
<evidence type="ECO:0000259" key="2">
    <source>
        <dbReference type="Pfam" id="PF01478"/>
    </source>
</evidence>
<feature type="transmembrane region" description="Helical" evidence="1">
    <location>
        <begin position="46"/>
        <end position="67"/>
    </location>
</feature>
<dbReference type="AlphaFoldDB" id="A4J2P4"/>
<evidence type="ECO:0000313" key="4">
    <source>
        <dbReference type="Proteomes" id="UP000001556"/>
    </source>
</evidence>
<gene>
    <name evidence="3" type="ordered locus">Dred_0809</name>
</gene>
<dbReference type="Gene3D" id="1.20.120.1220">
    <property type="match status" value="1"/>
</dbReference>
<evidence type="ECO:0000256" key="1">
    <source>
        <dbReference type="SAM" id="Phobius"/>
    </source>
</evidence>
<feature type="domain" description="Prepilin type IV endopeptidase peptidase" evidence="2">
    <location>
        <begin position="5"/>
        <end position="94"/>
    </location>
</feature>